<dbReference type="EMBL" id="ML220112">
    <property type="protein sequence ID" value="TGZ85504.1"/>
    <property type="molecule type" value="Genomic_DNA"/>
</dbReference>
<dbReference type="GO" id="GO:1990190">
    <property type="term" value="F:protein-N-terminal-glutamate acetyltransferase activity"/>
    <property type="evidence" value="ECO:0007669"/>
    <property type="project" value="TreeGrafter"/>
</dbReference>
<evidence type="ECO:0000256" key="3">
    <source>
        <dbReference type="ARBA" id="ARBA00025786"/>
    </source>
</evidence>
<dbReference type="PANTHER" id="PTHR23091:SF4">
    <property type="entry name" value="N-TERMINAL AMINO-ACID N(ALPHA)-ACETYLTRANSFERASE NATA"/>
    <property type="match status" value="1"/>
</dbReference>
<feature type="domain" description="N-acetyltransferase" evidence="5">
    <location>
        <begin position="1"/>
        <end position="154"/>
    </location>
</feature>
<evidence type="ECO:0000259" key="5">
    <source>
        <dbReference type="PROSITE" id="PS51186"/>
    </source>
</evidence>
<evidence type="ECO:0000256" key="4">
    <source>
        <dbReference type="SAM" id="MobiDB-lite"/>
    </source>
</evidence>
<evidence type="ECO:0000256" key="2">
    <source>
        <dbReference type="ARBA" id="ARBA00023315"/>
    </source>
</evidence>
<dbReference type="AlphaFoldDB" id="A0A4S2N8I0"/>
<sequence>MDIRPLTPYDLPGIQNTNITNLPENYFLKYYLYHYASWPSLSFLAVDVATNKTVGYVLAKMEEEPSDGIPHGHITSLSVMRTHRRLGLAEKLMRQSQKAMVEAWGAKYVSLHVRVSNTAALRLYRDTLGFDVEKVEEKYYADGEDAYSMRRDLSFLIEPEEEEEEAEGKKKKKKAKKTKKEGDEQEEDVDIDGDEPEKLKTKEEGKLKTYKLGRQLGVSDLQEVDGRA</sequence>
<dbReference type="CDD" id="cd04301">
    <property type="entry name" value="NAT_SF"/>
    <property type="match status" value="1"/>
</dbReference>
<dbReference type="Proteomes" id="UP000298138">
    <property type="component" value="Unassembled WGS sequence"/>
</dbReference>
<keyword evidence="2 6" id="KW-0012">Acyltransferase</keyword>
<dbReference type="InterPro" id="IPR000182">
    <property type="entry name" value="GNAT_dom"/>
</dbReference>
<dbReference type="Pfam" id="PF00583">
    <property type="entry name" value="Acetyltransf_1"/>
    <property type="match status" value="1"/>
</dbReference>
<gene>
    <name evidence="6" type="ORF">EX30DRAFT_337851</name>
</gene>
<dbReference type="FunCoup" id="A0A4S2N8I0">
    <property type="interactions" value="756"/>
</dbReference>
<dbReference type="STRING" id="341454.A0A4S2N8I0"/>
<evidence type="ECO:0000256" key="1">
    <source>
        <dbReference type="ARBA" id="ARBA00022679"/>
    </source>
</evidence>
<feature type="compositionally biased region" description="Basic residues" evidence="4">
    <location>
        <begin position="169"/>
        <end position="179"/>
    </location>
</feature>
<dbReference type="PROSITE" id="PS51186">
    <property type="entry name" value="GNAT"/>
    <property type="match status" value="1"/>
</dbReference>
<dbReference type="SUPFAM" id="SSF55729">
    <property type="entry name" value="Acyl-CoA N-acyltransferases (Nat)"/>
    <property type="match status" value="1"/>
</dbReference>
<feature type="compositionally biased region" description="Acidic residues" evidence="4">
    <location>
        <begin position="183"/>
        <end position="195"/>
    </location>
</feature>
<organism evidence="6 7">
    <name type="scientific">Ascodesmis nigricans</name>
    <dbReference type="NCBI Taxonomy" id="341454"/>
    <lineage>
        <taxon>Eukaryota</taxon>
        <taxon>Fungi</taxon>
        <taxon>Dikarya</taxon>
        <taxon>Ascomycota</taxon>
        <taxon>Pezizomycotina</taxon>
        <taxon>Pezizomycetes</taxon>
        <taxon>Pezizales</taxon>
        <taxon>Ascodesmidaceae</taxon>
        <taxon>Ascodesmis</taxon>
    </lineage>
</organism>
<name>A0A4S2N8I0_9PEZI</name>
<evidence type="ECO:0000313" key="7">
    <source>
        <dbReference type="Proteomes" id="UP000298138"/>
    </source>
</evidence>
<feature type="region of interest" description="Disordered" evidence="4">
    <location>
        <begin position="158"/>
        <end position="206"/>
    </location>
</feature>
<evidence type="ECO:0000313" key="6">
    <source>
        <dbReference type="EMBL" id="TGZ85504.1"/>
    </source>
</evidence>
<dbReference type="GO" id="GO:0031415">
    <property type="term" value="C:NatA complex"/>
    <property type="evidence" value="ECO:0007669"/>
    <property type="project" value="InterPro"/>
</dbReference>
<keyword evidence="7" id="KW-1185">Reference proteome</keyword>
<dbReference type="Gene3D" id="3.40.630.30">
    <property type="match status" value="1"/>
</dbReference>
<proteinExistence type="inferred from homology"/>
<dbReference type="FunFam" id="3.40.630.30:FF:000037">
    <property type="entry name" value="N-alpha-acetyltransferase daf-31-like"/>
    <property type="match status" value="1"/>
</dbReference>
<dbReference type="InterPro" id="IPR016181">
    <property type="entry name" value="Acyl_CoA_acyltransferase"/>
</dbReference>
<dbReference type="InParanoid" id="A0A4S2N8I0"/>
<accession>A0A4S2N8I0</accession>
<reference evidence="6 7" key="1">
    <citation type="submission" date="2019-04" db="EMBL/GenBank/DDBJ databases">
        <title>Comparative genomics and transcriptomics to analyze fruiting body development in filamentous ascomycetes.</title>
        <authorList>
            <consortium name="DOE Joint Genome Institute"/>
            <person name="Lutkenhaus R."/>
            <person name="Traeger S."/>
            <person name="Breuer J."/>
            <person name="Kuo A."/>
            <person name="Lipzen A."/>
            <person name="Pangilinan J."/>
            <person name="Dilworth D."/>
            <person name="Sandor L."/>
            <person name="Poggeler S."/>
            <person name="Barry K."/>
            <person name="Grigoriev I.V."/>
            <person name="Nowrousian M."/>
        </authorList>
    </citation>
    <scope>NUCLEOTIDE SEQUENCE [LARGE SCALE GENOMIC DNA]</scope>
    <source>
        <strain evidence="6 7">CBS 389.68</strain>
    </source>
</reference>
<feature type="compositionally biased region" description="Basic and acidic residues" evidence="4">
    <location>
        <begin position="196"/>
        <end position="206"/>
    </location>
</feature>
<comment type="similarity">
    <text evidence="3">Belongs to the acetyltransferase family. ARD1 subfamily.</text>
</comment>
<dbReference type="PANTHER" id="PTHR23091">
    <property type="entry name" value="N-TERMINAL ACETYLTRANSFERASE"/>
    <property type="match status" value="1"/>
</dbReference>
<protein>
    <submittedName>
        <fullName evidence="6">Acyl-CoA N-acyltransferase</fullName>
    </submittedName>
</protein>
<dbReference type="OrthoDB" id="25586at2759"/>
<dbReference type="GO" id="GO:1990189">
    <property type="term" value="F:protein N-terminal-serine acetyltransferase activity"/>
    <property type="evidence" value="ECO:0007669"/>
    <property type="project" value="TreeGrafter"/>
</dbReference>
<dbReference type="InterPro" id="IPR045047">
    <property type="entry name" value="Ard1-like"/>
</dbReference>
<keyword evidence="1 6" id="KW-0808">Transferase</keyword>